<protein>
    <submittedName>
        <fullName evidence="3">MBL fold metallo-hydrolase</fullName>
    </submittedName>
</protein>
<dbReference type="SUPFAM" id="SSF56281">
    <property type="entry name" value="Metallo-hydrolase/oxidoreductase"/>
    <property type="match status" value="1"/>
</dbReference>
<evidence type="ECO:0000313" key="3">
    <source>
        <dbReference type="EMBL" id="GAA0661406.1"/>
    </source>
</evidence>
<dbReference type="InterPro" id="IPR036866">
    <property type="entry name" value="RibonucZ/Hydroxyglut_hydro"/>
</dbReference>
<name>A0AAV3T5P5_9EURY</name>
<gene>
    <name evidence="3" type="ORF">GCM10009020_01990</name>
</gene>
<dbReference type="EMBL" id="BAAADV010000001">
    <property type="protein sequence ID" value="GAA0661406.1"/>
    <property type="molecule type" value="Genomic_DNA"/>
</dbReference>
<dbReference type="Proteomes" id="UP001500420">
    <property type="component" value="Unassembled WGS sequence"/>
</dbReference>
<evidence type="ECO:0000313" key="4">
    <source>
        <dbReference type="Proteomes" id="UP001500420"/>
    </source>
</evidence>
<evidence type="ECO:0000256" key="1">
    <source>
        <dbReference type="SAM" id="MobiDB-lite"/>
    </source>
</evidence>
<reference evidence="3 4" key="1">
    <citation type="journal article" date="2019" name="Int. J. Syst. Evol. Microbiol.">
        <title>The Global Catalogue of Microorganisms (GCM) 10K type strain sequencing project: providing services to taxonomists for standard genome sequencing and annotation.</title>
        <authorList>
            <consortium name="The Broad Institute Genomics Platform"/>
            <consortium name="The Broad Institute Genome Sequencing Center for Infectious Disease"/>
            <person name="Wu L."/>
            <person name="Ma J."/>
        </authorList>
    </citation>
    <scope>NUCLEOTIDE SEQUENCE [LARGE SCALE GENOMIC DNA]</scope>
    <source>
        <strain evidence="3 4">JCM 16328</strain>
    </source>
</reference>
<dbReference type="SMART" id="SM00849">
    <property type="entry name" value="Lactamase_B"/>
    <property type="match status" value="1"/>
</dbReference>
<dbReference type="RefSeq" id="WP_343771949.1">
    <property type="nucleotide sequence ID" value="NZ_BAAADV010000001.1"/>
</dbReference>
<organism evidence="3 4">
    <name type="scientific">Natronoarchaeum mannanilyticum</name>
    <dbReference type="NCBI Taxonomy" id="926360"/>
    <lineage>
        <taxon>Archaea</taxon>
        <taxon>Methanobacteriati</taxon>
        <taxon>Methanobacteriota</taxon>
        <taxon>Stenosarchaea group</taxon>
        <taxon>Halobacteria</taxon>
        <taxon>Halobacteriales</taxon>
        <taxon>Natronoarchaeaceae</taxon>
    </lineage>
</organism>
<dbReference type="AlphaFoldDB" id="A0AAV3T5P5"/>
<dbReference type="PANTHER" id="PTHR23131">
    <property type="entry name" value="ENDORIBONUCLEASE LACTB2"/>
    <property type="match status" value="1"/>
</dbReference>
<dbReference type="InterPro" id="IPR036388">
    <property type="entry name" value="WH-like_DNA-bd_sf"/>
</dbReference>
<comment type="caution">
    <text evidence="3">The sequence shown here is derived from an EMBL/GenBank/DDBJ whole genome shotgun (WGS) entry which is preliminary data.</text>
</comment>
<dbReference type="Gene3D" id="3.60.15.10">
    <property type="entry name" value="Ribonuclease Z/Hydroxyacylglutathione hydrolase-like"/>
    <property type="match status" value="2"/>
</dbReference>
<dbReference type="Pfam" id="PF00753">
    <property type="entry name" value="Lactamase_B"/>
    <property type="match status" value="1"/>
</dbReference>
<dbReference type="Gene3D" id="1.10.10.10">
    <property type="entry name" value="Winged helix-like DNA-binding domain superfamily/Winged helix DNA-binding domain"/>
    <property type="match status" value="1"/>
</dbReference>
<accession>A0AAV3T5P5</accession>
<proteinExistence type="predicted"/>
<dbReference type="InterPro" id="IPR001279">
    <property type="entry name" value="Metallo-B-lactamas"/>
</dbReference>
<dbReference type="PANTHER" id="PTHR23131:SF0">
    <property type="entry name" value="ENDORIBONUCLEASE LACTB2"/>
    <property type="match status" value="1"/>
</dbReference>
<feature type="region of interest" description="Disordered" evidence="1">
    <location>
        <begin position="1"/>
        <end position="20"/>
    </location>
</feature>
<evidence type="ECO:0000259" key="2">
    <source>
        <dbReference type="SMART" id="SM00849"/>
    </source>
</evidence>
<keyword evidence="4" id="KW-1185">Reference proteome</keyword>
<feature type="domain" description="Metallo-beta-lactamase" evidence="2">
    <location>
        <begin position="19"/>
        <end position="215"/>
    </location>
</feature>
<dbReference type="InterPro" id="IPR050662">
    <property type="entry name" value="Sec-metab_biosynth-thioest"/>
</dbReference>
<sequence>MDRIAGVPIPVSGPAPTGSTNAYVIGRSDALLVDPADESDELERALDRRSPAAVLATHAHPDHVGALAHYADEYDLDVYARSGYEKRFERATGVTPDAGVRDGDVVSAGEFGVDVTSMPGHAPDHVALTIDGVDATSMPGHAPDHVALTIDGVDATPGDGRQVPTERRGARVLVGDLAVAEGSVFVGPPDGDMRGYLTALRRLHARAPGELLPGHGPAIDDPRAVLGRLIAHRLDRERAVLAAVRNGHETPDAVVDAAYEKDLSGVRDLARRAVIAHLEKLAVESAVEWDGERARPVGDR</sequence>